<dbReference type="Gene3D" id="2.40.300.10">
    <property type="entry name" value="Head decoration protein D"/>
    <property type="match status" value="1"/>
</dbReference>
<evidence type="ECO:0000313" key="2">
    <source>
        <dbReference type="Proteomes" id="UP000603352"/>
    </source>
</evidence>
<protein>
    <recommendedName>
        <fullName evidence="3">DUF2793 domain-containing protein</fullName>
    </recommendedName>
</protein>
<name>A0ABQ1IPH7_9PROT</name>
<dbReference type="Proteomes" id="UP000603352">
    <property type="component" value="Unassembled WGS sequence"/>
</dbReference>
<evidence type="ECO:0000313" key="1">
    <source>
        <dbReference type="EMBL" id="GGB49277.1"/>
    </source>
</evidence>
<sequence>MADTTPRLTLPFLSAAAAQKHVQHNEALALLDVAAQMTVKNRTLTTPPSSPAEGDAHLIAAGANGLWAWRDGQLAIWTNGGWRFIAPRDGWIVFIEAEQIFIARRGSAWVTATVVAHSHVPAEVTGLDTALAGKVAKAGDSITGRLDVAQKLIVGDTAATDGEGVVARHATAAAMSAHVNSGGEALLGLREAGTRRAALRWQAGTLKLQTDGAAPLVLATQGSDRVAVPADRPAIGIGTNAPAQALHVSTSSLPKLRLQLTGGSARSWDIGQTADGHLEMMDVGVGVAMLRLRSVTDAEGAEVAMIGGHGGISASFFNVAGTGGSAAGCAMSLRANSITGRSLNASGTINASGADFAEYVTKAPGCGPVAKGAVVGIDDQGRITDRFADAIAFAVKSTAPALVGGDAWGGDDEARPMVDRVAFAGRVPLTLAGAVIPGRIAIAEADAAGSIRARCMAAGERLDDAHDARILGRIWRLLDDGTGELAVRVG</sequence>
<reference evidence="2" key="1">
    <citation type="journal article" date="2019" name="Int. J. Syst. Evol. Microbiol.">
        <title>The Global Catalogue of Microorganisms (GCM) 10K type strain sequencing project: providing services to taxonomists for standard genome sequencing and annotation.</title>
        <authorList>
            <consortium name="The Broad Institute Genomics Platform"/>
            <consortium name="The Broad Institute Genome Sequencing Center for Infectious Disease"/>
            <person name="Wu L."/>
            <person name="Ma J."/>
        </authorList>
    </citation>
    <scope>NUCLEOTIDE SEQUENCE [LARGE SCALE GENOMIC DNA]</scope>
    <source>
        <strain evidence="2">CGMCC 1.10188</strain>
    </source>
</reference>
<accession>A0ABQ1IPH7</accession>
<proteinExistence type="predicted"/>
<comment type="caution">
    <text evidence="1">The sequence shown here is derived from an EMBL/GenBank/DDBJ whole genome shotgun (WGS) entry which is preliminary data.</text>
</comment>
<organism evidence="1 2">
    <name type="scientific">Tistrella bauzanensis</name>
    <dbReference type="NCBI Taxonomy" id="657419"/>
    <lineage>
        <taxon>Bacteria</taxon>
        <taxon>Pseudomonadati</taxon>
        <taxon>Pseudomonadota</taxon>
        <taxon>Alphaproteobacteria</taxon>
        <taxon>Geminicoccales</taxon>
        <taxon>Geminicoccaceae</taxon>
        <taxon>Tistrella</taxon>
    </lineage>
</organism>
<dbReference type="InterPro" id="IPR021251">
    <property type="entry name" value="DUF2793"/>
</dbReference>
<evidence type="ECO:0008006" key="3">
    <source>
        <dbReference type="Google" id="ProtNLM"/>
    </source>
</evidence>
<gene>
    <name evidence="1" type="ORF">GCM10011505_32970</name>
</gene>
<dbReference type="EMBL" id="BMDZ01000041">
    <property type="protein sequence ID" value="GGB49277.1"/>
    <property type="molecule type" value="Genomic_DNA"/>
</dbReference>
<keyword evidence="2" id="KW-1185">Reference proteome</keyword>
<dbReference type="Pfam" id="PF10983">
    <property type="entry name" value="DUF2793"/>
    <property type="match status" value="1"/>
</dbReference>
<dbReference type="RefSeq" id="WP_188579824.1">
    <property type="nucleotide sequence ID" value="NZ_BMDZ01000041.1"/>
</dbReference>